<feature type="transmembrane region" description="Helical" evidence="7">
    <location>
        <begin position="27"/>
        <end position="49"/>
    </location>
</feature>
<dbReference type="InterPro" id="IPR032818">
    <property type="entry name" value="DedA-like"/>
</dbReference>
<keyword evidence="10" id="KW-1185">Reference proteome</keyword>
<evidence type="ECO:0000256" key="5">
    <source>
        <dbReference type="ARBA" id="ARBA00022989"/>
    </source>
</evidence>
<dbReference type="NCBIfam" id="NF008102">
    <property type="entry name" value="PRK10847.1"/>
    <property type="match status" value="1"/>
</dbReference>
<keyword evidence="4 7" id="KW-0812">Transmembrane</keyword>
<dbReference type="RefSeq" id="WP_255026136.1">
    <property type="nucleotide sequence ID" value="NZ_JANDHW010000003.1"/>
</dbReference>
<evidence type="ECO:0000256" key="1">
    <source>
        <dbReference type="ARBA" id="ARBA00004651"/>
    </source>
</evidence>
<reference evidence="9 10" key="1">
    <citation type="submission" date="2022-07" db="EMBL/GenBank/DDBJ databases">
        <title>Fecal culturing of patients with breast cancer.</title>
        <authorList>
            <person name="Teng N.M.Y."/>
            <person name="Kiu R."/>
            <person name="Evans R."/>
            <person name="Baker D.J."/>
            <person name="Zenner C."/>
            <person name="Robinson S.D."/>
            <person name="Hall L.J."/>
        </authorList>
    </citation>
    <scope>NUCLEOTIDE SEQUENCE [LARGE SCALE GENOMIC DNA]</scope>
    <source>
        <strain evidence="9 10">LH1063</strain>
    </source>
</reference>
<evidence type="ECO:0000256" key="2">
    <source>
        <dbReference type="ARBA" id="ARBA00010792"/>
    </source>
</evidence>
<evidence type="ECO:0000259" key="8">
    <source>
        <dbReference type="Pfam" id="PF09335"/>
    </source>
</evidence>
<dbReference type="PANTHER" id="PTHR30353">
    <property type="entry name" value="INNER MEMBRANE PROTEIN DEDA-RELATED"/>
    <property type="match status" value="1"/>
</dbReference>
<evidence type="ECO:0000256" key="6">
    <source>
        <dbReference type="ARBA" id="ARBA00023136"/>
    </source>
</evidence>
<keyword evidence="6 7" id="KW-0472">Membrane</keyword>
<feature type="transmembrane region" description="Helical" evidence="7">
    <location>
        <begin position="158"/>
        <end position="178"/>
    </location>
</feature>
<evidence type="ECO:0000256" key="3">
    <source>
        <dbReference type="ARBA" id="ARBA00022475"/>
    </source>
</evidence>
<protein>
    <submittedName>
        <fullName evidence="9">DedA family protein</fullName>
    </submittedName>
</protein>
<proteinExistence type="inferred from homology"/>
<dbReference type="InterPro" id="IPR032816">
    <property type="entry name" value="VTT_dom"/>
</dbReference>
<gene>
    <name evidence="9" type="ORF">NMU02_04740</name>
</gene>
<feature type="transmembrane region" description="Helical" evidence="7">
    <location>
        <begin position="190"/>
        <end position="208"/>
    </location>
</feature>
<feature type="domain" description="VTT" evidence="8">
    <location>
        <begin position="49"/>
        <end position="176"/>
    </location>
</feature>
<evidence type="ECO:0000313" key="10">
    <source>
        <dbReference type="Proteomes" id="UP001205603"/>
    </source>
</evidence>
<feature type="transmembrane region" description="Helical" evidence="7">
    <location>
        <begin position="69"/>
        <end position="92"/>
    </location>
</feature>
<keyword evidence="3 7" id="KW-1003">Cell membrane</keyword>
<dbReference type="PANTHER" id="PTHR30353:SF0">
    <property type="entry name" value="TRANSMEMBRANE PROTEIN"/>
    <property type="match status" value="1"/>
</dbReference>
<sequence>MEYLHFVIDFILHIDVHLAELTADYGVWVYAILFLIIFCETGLVVTPFLPGDSLLFVAGALSSLPVNDISVHGLVLLLIVAAISGDASNYLIGRFFGQKLFGNPDSKIFKQSYLKKTHAFYEKYGGKTIILARFVPIVRTFAPFVAGMGRMDYRRFSLYNVVGGIVWVVLFTYLGYFFGGLSFVQENLKLLIVVIIVVSLLPAVIEVIRNKMKTQK</sequence>
<dbReference type="Proteomes" id="UP001205603">
    <property type="component" value="Unassembled WGS sequence"/>
</dbReference>
<evidence type="ECO:0000313" key="9">
    <source>
        <dbReference type="EMBL" id="MCP9611395.1"/>
    </source>
</evidence>
<name>A0ABT1MFI2_9BACT</name>
<comment type="similarity">
    <text evidence="2 7">Belongs to the DedA family.</text>
</comment>
<keyword evidence="5 7" id="KW-1133">Transmembrane helix</keyword>
<evidence type="ECO:0000256" key="7">
    <source>
        <dbReference type="RuleBase" id="RU367016"/>
    </source>
</evidence>
<dbReference type="InterPro" id="IPR058127">
    <property type="entry name" value="DedA"/>
</dbReference>
<accession>A0ABT1MFI2</accession>
<evidence type="ECO:0000256" key="4">
    <source>
        <dbReference type="ARBA" id="ARBA00022692"/>
    </source>
</evidence>
<dbReference type="EMBL" id="JANDHW010000003">
    <property type="protein sequence ID" value="MCP9611395.1"/>
    <property type="molecule type" value="Genomic_DNA"/>
</dbReference>
<comment type="subcellular location">
    <subcellularLocation>
        <location evidence="1 7">Cell membrane</location>
        <topology evidence="1 7">Multi-pass membrane protein</topology>
    </subcellularLocation>
</comment>
<organism evidence="9 10">
    <name type="scientific">Coprobacter tertius</name>
    <dbReference type="NCBI Taxonomy" id="2944915"/>
    <lineage>
        <taxon>Bacteria</taxon>
        <taxon>Pseudomonadati</taxon>
        <taxon>Bacteroidota</taxon>
        <taxon>Bacteroidia</taxon>
        <taxon>Bacteroidales</taxon>
        <taxon>Barnesiellaceae</taxon>
        <taxon>Coprobacter</taxon>
    </lineage>
</organism>
<dbReference type="Pfam" id="PF09335">
    <property type="entry name" value="VTT_dom"/>
    <property type="match status" value="1"/>
</dbReference>
<comment type="caution">
    <text evidence="9">The sequence shown here is derived from an EMBL/GenBank/DDBJ whole genome shotgun (WGS) entry which is preliminary data.</text>
</comment>